<dbReference type="EMBL" id="QURB01000001">
    <property type="protein sequence ID" value="RFC55649.1"/>
    <property type="molecule type" value="Genomic_DNA"/>
</dbReference>
<proteinExistence type="predicted"/>
<protein>
    <submittedName>
        <fullName evidence="2">Uncharacterized protein</fullName>
    </submittedName>
</protein>
<sequence length="156" mass="18592">MKKNLFLLIILMSSTNMFSQIDYKKVSEEFTISCGTESADDLSRSKKFLDSLSQFKINNGEEEYLYDVGMTNYKAYLKWKDKSALIISTEANQKCWDKYQNYNALWNLGMNYGLLDNCDKKLELTELYIKHLSENDLVEFIDYQQVYYRYKFCRNK</sequence>
<keyword evidence="3" id="KW-1185">Reference proteome</keyword>
<dbReference type="OrthoDB" id="9850811at2"/>
<evidence type="ECO:0000256" key="1">
    <source>
        <dbReference type="SAM" id="SignalP"/>
    </source>
</evidence>
<evidence type="ECO:0000313" key="2">
    <source>
        <dbReference type="EMBL" id="RFC55649.1"/>
    </source>
</evidence>
<dbReference type="Proteomes" id="UP000257127">
    <property type="component" value="Unassembled WGS sequence"/>
</dbReference>
<reference evidence="2 3" key="1">
    <citation type="submission" date="2018-08" db="EMBL/GenBank/DDBJ databases">
        <title>The draft genome squence of Brumimicrobium sp. N62.</title>
        <authorList>
            <person name="Du Z.-J."/>
            <person name="Luo H.-R."/>
        </authorList>
    </citation>
    <scope>NUCLEOTIDE SEQUENCE [LARGE SCALE GENOMIC DNA]</scope>
    <source>
        <strain evidence="2 3">N62</strain>
    </source>
</reference>
<accession>A0A3E1F1N0</accession>
<feature type="signal peptide" evidence="1">
    <location>
        <begin position="1"/>
        <end position="19"/>
    </location>
</feature>
<keyword evidence="1" id="KW-0732">Signal</keyword>
<dbReference type="AlphaFoldDB" id="A0A3E1F1N0"/>
<evidence type="ECO:0000313" key="3">
    <source>
        <dbReference type="Proteomes" id="UP000257127"/>
    </source>
</evidence>
<name>A0A3E1F1N0_9FLAO</name>
<feature type="chain" id="PRO_5017791207" evidence="1">
    <location>
        <begin position="20"/>
        <end position="156"/>
    </location>
</feature>
<organism evidence="2 3">
    <name type="scientific">Brumimicrobium aurantiacum</name>
    <dbReference type="NCBI Taxonomy" id="1737063"/>
    <lineage>
        <taxon>Bacteria</taxon>
        <taxon>Pseudomonadati</taxon>
        <taxon>Bacteroidota</taxon>
        <taxon>Flavobacteriia</taxon>
        <taxon>Flavobacteriales</taxon>
        <taxon>Crocinitomicaceae</taxon>
        <taxon>Brumimicrobium</taxon>
    </lineage>
</organism>
<dbReference type="RefSeq" id="WP_116879484.1">
    <property type="nucleotide sequence ID" value="NZ_QURB01000001.1"/>
</dbReference>
<gene>
    <name evidence="2" type="ORF">DXU93_01575</name>
</gene>
<comment type="caution">
    <text evidence="2">The sequence shown here is derived from an EMBL/GenBank/DDBJ whole genome shotgun (WGS) entry which is preliminary data.</text>
</comment>